<reference evidence="3 4" key="1">
    <citation type="submission" date="2023-11" db="EMBL/GenBank/DDBJ databases">
        <title>Draft genome sequence and annotation of the polyextremotolerant black yeast-like fungus Aureobasidium pullulans NRRL 62042.</title>
        <authorList>
            <person name="Dielentheis-Frenken M.R.E."/>
            <person name="Wibberg D."/>
            <person name="Blank L.M."/>
            <person name="Tiso T."/>
        </authorList>
    </citation>
    <scope>NUCLEOTIDE SEQUENCE [LARGE SCALE GENOMIC DNA]</scope>
    <source>
        <strain evidence="3 4">NRRL 62042</strain>
    </source>
</reference>
<dbReference type="PANTHER" id="PTHR22093:SF0">
    <property type="entry name" value="LEUKOCYTE RECEPTOR CLUSTER MEMBER 1"/>
    <property type="match status" value="1"/>
</dbReference>
<feature type="compositionally biased region" description="Basic and acidic residues" evidence="1">
    <location>
        <begin position="24"/>
        <end position="47"/>
    </location>
</feature>
<feature type="domain" description="CBF1-interacting co-repressor CIR N-terminal" evidence="2">
    <location>
        <begin position="10"/>
        <end position="46"/>
    </location>
</feature>
<feature type="compositionally biased region" description="Basic and acidic residues" evidence="1">
    <location>
        <begin position="299"/>
        <end position="318"/>
    </location>
</feature>
<feature type="compositionally biased region" description="Basic and acidic residues" evidence="1">
    <location>
        <begin position="245"/>
        <end position="270"/>
    </location>
</feature>
<evidence type="ECO:0000256" key="1">
    <source>
        <dbReference type="SAM" id="MobiDB-lite"/>
    </source>
</evidence>
<organism evidence="3 4">
    <name type="scientific">Aureobasidium pullulans</name>
    <name type="common">Black yeast</name>
    <name type="synonym">Pullularia pullulans</name>
    <dbReference type="NCBI Taxonomy" id="5580"/>
    <lineage>
        <taxon>Eukaryota</taxon>
        <taxon>Fungi</taxon>
        <taxon>Dikarya</taxon>
        <taxon>Ascomycota</taxon>
        <taxon>Pezizomycotina</taxon>
        <taxon>Dothideomycetes</taxon>
        <taxon>Dothideomycetidae</taxon>
        <taxon>Dothideales</taxon>
        <taxon>Saccotheciaceae</taxon>
        <taxon>Aureobasidium</taxon>
    </lineage>
</organism>
<protein>
    <recommendedName>
        <fullName evidence="2">CBF1-interacting co-repressor CIR N-terminal domain-containing protein</fullName>
    </recommendedName>
</protein>
<feature type="compositionally biased region" description="Basic residues" evidence="1">
    <location>
        <begin position="319"/>
        <end position="348"/>
    </location>
</feature>
<evidence type="ECO:0000313" key="4">
    <source>
        <dbReference type="Proteomes" id="UP001341245"/>
    </source>
</evidence>
<dbReference type="InterPro" id="IPR019339">
    <property type="entry name" value="CIR_N_dom"/>
</dbReference>
<dbReference type="Proteomes" id="UP001341245">
    <property type="component" value="Unassembled WGS sequence"/>
</dbReference>
<accession>A0ABR0TJI0</accession>
<feature type="compositionally biased region" description="Basic and acidic residues" evidence="1">
    <location>
        <begin position="215"/>
        <end position="224"/>
    </location>
</feature>
<dbReference type="PANTHER" id="PTHR22093">
    <property type="entry name" value="LEUKOCYTE RECEPTOR CLUSTER LRC MEMBER 1"/>
    <property type="match status" value="1"/>
</dbReference>
<evidence type="ECO:0000313" key="3">
    <source>
        <dbReference type="EMBL" id="KAK6004559.1"/>
    </source>
</evidence>
<name>A0ABR0TJI0_AURPU</name>
<feature type="region of interest" description="Disordered" evidence="1">
    <location>
        <begin position="24"/>
        <end position="101"/>
    </location>
</feature>
<sequence>MVLHLLGKKSWNVYNKDNIDRVRRDEAAAQAREEEAERRMDQEDAARRIAILRNEVPPPTTAPSPPPDGSARARPFRYGDDSRDRKRRRLRGEDDTDRDMRIAREDAALGAAAREKLSHNARKGHEDNVSLTDHAGHIQLFAAPNERTLLTNSRNAEAEAEKAKKAREYEDQYTMRFSNATGFKQSASSAPWYVSSSKQGPEIREPSKDVWGNEDPGRKDREQTRLTSNDPMAFMRKAQIQLRQAETDKEKWKVQRERELSELDQAEREERRRRRERRHKRGHRERSQSVASLEGFSLDGHDRTKETGNRRDKRDATRRQKSRSRDRNHRHGSSRRASRQSQRPRSRSPIRSSGI</sequence>
<feature type="region of interest" description="Disordered" evidence="1">
    <location>
        <begin position="182"/>
        <end position="355"/>
    </location>
</feature>
<dbReference type="InterPro" id="IPR039875">
    <property type="entry name" value="LENG1-like"/>
</dbReference>
<dbReference type="SMART" id="SM01083">
    <property type="entry name" value="Cir_N"/>
    <property type="match status" value="1"/>
</dbReference>
<feature type="compositionally biased region" description="Basic residues" evidence="1">
    <location>
        <begin position="271"/>
        <end position="284"/>
    </location>
</feature>
<keyword evidence="4" id="KW-1185">Reference proteome</keyword>
<feature type="compositionally biased region" description="Pro residues" evidence="1">
    <location>
        <begin position="56"/>
        <end position="68"/>
    </location>
</feature>
<gene>
    <name evidence="3" type="ORF">QM012_008421</name>
</gene>
<dbReference type="EMBL" id="JASGXD010000007">
    <property type="protein sequence ID" value="KAK6004559.1"/>
    <property type="molecule type" value="Genomic_DNA"/>
</dbReference>
<comment type="caution">
    <text evidence="3">The sequence shown here is derived from an EMBL/GenBank/DDBJ whole genome shotgun (WGS) entry which is preliminary data.</text>
</comment>
<feature type="compositionally biased region" description="Low complexity" evidence="1">
    <location>
        <begin position="186"/>
        <end position="197"/>
    </location>
</feature>
<proteinExistence type="predicted"/>
<evidence type="ECO:0000259" key="2">
    <source>
        <dbReference type="SMART" id="SM01083"/>
    </source>
</evidence>